<evidence type="ECO:0000256" key="2">
    <source>
        <dbReference type="ARBA" id="ARBA00022692"/>
    </source>
</evidence>
<evidence type="ECO:0000256" key="4">
    <source>
        <dbReference type="ARBA" id="ARBA00023136"/>
    </source>
</evidence>
<dbReference type="OrthoDB" id="2004788at2"/>
<keyword evidence="2 6" id="KW-0812">Transmembrane</keyword>
<dbReference type="InterPro" id="IPR012551">
    <property type="entry name" value="DUF1707_SHOCT-like"/>
</dbReference>
<evidence type="ECO:0000256" key="3">
    <source>
        <dbReference type="ARBA" id="ARBA00022989"/>
    </source>
</evidence>
<protein>
    <submittedName>
        <fullName evidence="9">TM2 domain-containing protein</fullName>
    </submittedName>
</protein>
<dbReference type="Pfam" id="PF05154">
    <property type="entry name" value="TM2"/>
    <property type="match status" value="1"/>
</dbReference>
<keyword evidence="3 6" id="KW-1133">Transmembrane helix</keyword>
<gene>
    <name evidence="9" type="ORF">FB471_1134</name>
</gene>
<feature type="domain" description="TM2" evidence="7">
    <location>
        <begin position="94"/>
        <end position="143"/>
    </location>
</feature>
<evidence type="ECO:0000313" key="10">
    <source>
        <dbReference type="Proteomes" id="UP000320876"/>
    </source>
</evidence>
<dbReference type="EMBL" id="VFML01000001">
    <property type="protein sequence ID" value="TQJ01454.1"/>
    <property type="molecule type" value="Genomic_DNA"/>
</dbReference>
<dbReference type="Proteomes" id="UP000320876">
    <property type="component" value="Unassembled WGS sequence"/>
</dbReference>
<organism evidence="9 10">
    <name type="scientific">Amycolatopsis cihanbeyliensis</name>
    <dbReference type="NCBI Taxonomy" id="1128664"/>
    <lineage>
        <taxon>Bacteria</taxon>
        <taxon>Bacillati</taxon>
        <taxon>Actinomycetota</taxon>
        <taxon>Actinomycetes</taxon>
        <taxon>Pseudonocardiales</taxon>
        <taxon>Pseudonocardiaceae</taxon>
        <taxon>Amycolatopsis</taxon>
    </lineage>
</organism>
<dbReference type="AlphaFoldDB" id="A0A542DEE9"/>
<feature type="domain" description="DUF1707" evidence="8">
    <location>
        <begin position="10"/>
        <end position="62"/>
    </location>
</feature>
<keyword evidence="4 6" id="KW-0472">Membrane</keyword>
<evidence type="ECO:0000259" key="8">
    <source>
        <dbReference type="Pfam" id="PF08044"/>
    </source>
</evidence>
<dbReference type="GO" id="GO:0016020">
    <property type="term" value="C:membrane"/>
    <property type="evidence" value="ECO:0007669"/>
    <property type="project" value="UniProtKB-SubCell"/>
</dbReference>
<evidence type="ECO:0000256" key="5">
    <source>
        <dbReference type="SAM" id="MobiDB-lite"/>
    </source>
</evidence>
<feature type="compositionally biased region" description="Pro residues" evidence="5">
    <location>
        <begin position="63"/>
        <end position="86"/>
    </location>
</feature>
<keyword evidence="10" id="KW-1185">Reference proteome</keyword>
<proteinExistence type="predicted"/>
<reference evidence="9 10" key="1">
    <citation type="submission" date="2019-06" db="EMBL/GenBank/DDBJ databases">
        <title>Sequencing the genomes of 1000 actinobacteria strains.</title>
        <authorList>
            <person name="Klenk H.-P."/>
        </authorList>
    </citation>
    <scope>NUCLEOTIDE SEQUENCE [LARGE SCALE GENOMIC DNA]</scope>
    <source>
        <strain evidence="9 10">DSM 45679</strain>
    </source>
</reference>
<evidence type="ECO:0000256" key="6">
    <source>
        <dbReference type="SAM" id="Phobius"/>
    </source>
</evidence>
<feature type="transmembrane region" description="Helical" evidence="6">
    <location>
        <begin position="119"/>
        <end position="140"/>
    </location>
</feature>
<dbReference type="Pfam" id="PF08044">
    <property type="entry name" value="DUF1707"/>
    <property type="match status" value="1"/>
</dbReference>
<evidence type="ECO:0000313" key="9">
    <source>
        <dbReference type="EMBL" id="TQJ01454.1"/>
    </source>
</evidence>
<comment type="caution">
    <text evidence="9">The sequence shown here is derived from an EMBL/GenBank/DDBJ whole genome shotgun (WGS) entry which is preliminary data.</text>
</comment>
<dbReference type="InterPro" id="IPR007829">
    <property type="entry name" value="TM2"/>
</dbReference>
<name>A0A542DEE9_AMYCI</name>
<sequence>MQSLPGPDAIRVGTAEREETVRVLGDHFAQGRLAVEEYEERVDTALRAGVRADLRQLVDDLPEPQPAFLLPPAPPAPPGPPAPRPAAEPALVSEKSRVVAGVLQLVLPFGTGRFYTGHIGIAVAQLLLVLVGVGVIWSMIDGVLLLVNGGTDAQGRQLEA</sequence>
<feature type="region of interest" description="Disordered" evidence="5">
    <location>
        <begin position="63"/>
        <end position="89"/>
    </location>
</feature>
<accession>A0A542DEE9</accession>
<comment type="subcellular location">
    <subcellularLocation>
        <location evidence="1">Membrane</location>
        <topology evidence="1">Multi-pass membrane protein</topology>
    </subcellularLocation>
</comment>
<evidence type="ECO:0000259" key="7">
    <source>
        <dbReference type="Pfam" id="PF05154"/>
    </source>
</evidence>
<evidence type="ECO:0000256" key="1">
    <source>
        <dbReference type="ARBA" id="ARBA00004141"/>
    </source>
</evidence>
<dbReference type="RefSeq" id="WP_141996256.1">
    <property type="nucleotide sequence ID" value="NZ_VFML01000001.1"/>
</dbReference>